<protein>
    <submittedName>
        <fullName evidence="3 4">Uncharacterized protein</fullName>
    </submittedName>
</protein>
<dbReference type="EMBL" id="JH992990">
    <property type="protein sequence ID" value="EKX47312.1"/>
    <property type="molecule type" value="Genomic_DNA"/>
</dbReference>
<dbReference type="HOGENOM" id="CLU_1024674_0_0_1"/>
<dbReference type="EnsemblProtists" id="EKX47312">
    <property type="protein sequence ID" value="EKX47312"/>
    <property type="gene ID" value="GUITHDRAFT_137497"/>
</dbReference>
<evidence type="ECO:0000313" key="5">
    <source>
        <dbReference type="Proteomes" id="UP000011087"/>
    </source>
</evidence>
<evidence type="ECO:0000256" key="2">
    <source>
        <dbReference type="SAM" id="SignalP"/>
    </source>
</evidence>
<reference evidence="3 5" key="1">
    <citation type="journal article" date="2012" name="Nature">
        <title>Algal genomes reveal evolutionary mosaicism and the fate of nucleomorphs.</title>
        <authorList>
            <consortium name="DOE Joint Genome Institute"/>
            <person name="Curtis B.A."/>
            <person name="Tanifuji G."/>
            <person name="Burki F."/>
            <person name="Gruber A."/>
            <person name="Irimia M."/>
            <person name="Maruyama S."/>
            <person name="Arias M.C."/>
            <person name="Ball S.G."/>
            <person name="Gile G.H."/>
            <person name="Hirakawa Y."/>
            <person name="Hopkins J.F."/>
            <person name="Kuo A."/>
            <person name="Rensing S.A."/>
            <person name="Schmutz J."/>
            <person name="Symeonidi A."/>
            <person name="Elias M."/>
            <person name="Eveleigh R.J."/>
            <person name="Herman E.K."/>
            <person name="Klute M.J."/>
            <person name="Nakayama T."/>
            <person name="Obornik M."/>
            <person name="Reyes-Prieto A."/>
            <person name="Armbrust E.V."/>
            <person name="Aves S.J."/>
            <person name="Beiko R.G."/>
            <person name="Coutinho P."/>
            <person name="Dacks J.B."/>
            <person name="Durnford D.G."/>
            <person name="Fast N.M."/>
            <person name="Green B.R."/>
            <person name="Grisdale C.J."/>
            <person name="Hempel F."/>
            <person name="Henrissat B."/>
            <person name="Hoppner M.P."/>
            <person name="Ishida K."/>
            <person name="Kim E."/>
            <person name="Koreny L."/>
            <person name="Kroth P.G."/>
            <person name="Liu Y."/>
            <person name="Malik S.B."/>
            <person name="Maier U.G."/>
            <person name="McRose D."/>
            <person name="Mock T."/>
            <person name="Neilson J.A."/>
            <person name="Onodera N.T."/>
            <person name="Poole A.M."/>
            <person name="Pritham E.J."/>
            <person name="Richards T.A."/>
            <person name="Rocap G."/>
            <person name="Roy S.W."/>
            <person name="Sarai C."/>
            <person name="Schaack S."/>
            <person name="Shirato S."/>
            <person name="Slamovits C.H."/>
            <person name="Spencer D.F."/>
            <person name="Suzuki S."/>
            <person name="Worden A.Z."/>
            <person name="Zauner S."/>
            <person name="Barry K."/>
            <person name="Bell C."/>
            <person name="Bharti A.K."/>
            <person name="Crow J.A."/>
            <person name="Grimwood J."/>
            <person name="Kramer R."/>
            <person name="Lindquist E."/>
            <person name="Lucas S."/>
            <person name="Salamov A."/>
            <person name="McFadden G.I."/>
            <person name="Lane C.E."/>
            <person name="Keeling P.J."/>
            <person name="Gray M.W."/>
            <person name="Grigoriev I.V."/>
            <person name="Archibald J.M."/>
        </authorList>
    </citation>
    <scope>NUCLEOTIDE SEQUENCE</scope>
    <source>
        <strain evidence="3 5">CCMP2712</strain>
    </source>
</reference>
<sequence>MRSYHVLLAAIALTYLASCDAFASLRIVRTQPRPLECVARRQSTCSWSVMQAQHHKGDSKLQTLDAFKASCGALLVSLALASPVSANELTLEPSYHKVTRSDIMHMSIDKRPSVGVTNPSEAAEEAVDSVRMMIKRAGEGEEGSSKEVYSKKIRKDFLAEKEGASVSPAELGAGALKLIALWVPVLGLLSFLSKEETLDNSNMQGIAKVATVVAVPVNVLISGFLVPNADWHRIQDVLSLIVITGIAALPSFAMWAYTQGVYNWVQQEDEQD</sequence>
<dbReference type="AlphaFoldDB" id="L1JG83"/>
<feature type="signal peptide" evidence="2">
    <location>
        <begin position="1"/>
        <end position="21"/>
    </location>
</feature>
<dbReference type="GeneID" id="17304078"/>
<feature type="transmembrane region" description="Helical" evidence="1">
    <location>
        <begin position="237"/>
        <end position="257"/>
    </location>
</feature>
<reference evidence="4" key="3">
    <citation type="submission" date="2015-06" db="UniProtKB">
        <authorList>
            <consortium name="EnsemblProtists"/>
        </authorList>
    </citation>
    <scope>IDENTIFICATION</scope>
</reference>
<feature type="chain" id="PRO_5008771292" evidence="2">
    <location>
        <begin position="22"/>
        <end position="272"/>
    </location>
</feature>
<keyword evidence="2" id="KW-0732">Signal</keyword>
<dbReference type="RefSeq" id="XP_005834292.1">
    <property type="nucleotide sequence ID" value="XM_005834235.1"/>
</dbReference>
<name>L1JG83_GUITC</name>
<keyword evidence="1" id="KW-1133">Transmembrane helix</keyword>
<keyword evidence="1" id="KW-0472">Membrane</keyword>
<organism evidence="3">
    <name type="scientific">Guillardia theta (strain CCMP2712)</name>
    <name type="common">Cryptophyte</name>
    <dbReference type="NCBI Taxonomy" id="905079"/>
    <lineage>
        <taxon>Eukaryota</taxon>
        <taxon>Cryptophyceae</taxon>
        <taxon>Pyrenomonadales</taxon>
        <taxon>Geminigeraceae</taxon>
        <taxon>Guillardia</taxon>
    </lineage>
</organism>
<feature type="transmembrane region" description="Helical" evidence="1">
    <location>
        <begin position="205"/>
        <end position="225"/>
    </location>
</feature>
<proteinExistence type="predicted"/>
<gene>
    <name evidence="3" type="ORF">GUITHDRAFT_137497</name>
</gene>
<reference evidence="5" key="2">
    <citation type="submission" date="2012-11" db="EMBL/GenBank/DDBJ databases">
        <authorList>
            <person name="Kuo A."/>
            <person name="Curtis B.A."/>
            <person name="Tanifuji G."/>
            <person name="Burki F."/>
            <person name="Gruber A."/>
            <person name="Irimia M."/>
            <person name="Maruyama S."/>
            <person name="Arias M.C."/>
            <person name="Ball S.G."/>
            <person name="Gile G.H."/>
            <person name="Hirakawa Y."/>
            <person name="Hopkins J.F."/>
            <person name="Rensing S.A."/>
            <person name="Schmutz J."/>
            <person name="Symeonidi A."/>
            <person name="Elias M."/>
            <person name="Eveleigh R.J."/>
            <person name="Herman E.K."/>
            <person name="Klute M.J."/>
            <person name="Nakayama T."/>
            <person name="Obornik M."/>
            <person name="Reyes-Prieto A."/>
            <person name="Armbrust E.V."/>
            <person name="Aves S.J."/>
            <person name="Beiko R.G."/>
            <person name="Coutinho P."/>
            <person name="Dacks J.B."/>
            <person name="Durnford D.G."/>
            <person name="Fast N.M."/>
            <person name="Green B.R."/>
            <person name="Grisdale C."/>
            <person name="Hempe F."/>
            <person name="Henrissat B."/>
            <person name="Hoppner M.P."/>
            <person name="Ishida K.-I."/>
            <person name="Kim E."/>
            <person name="Koreny L."/>
            <person name="Kroth P.G."/>
            <person name="Liu Y."/>
            <person name="Malik S.-B."/>
            <person name="Maier U.G."/>
            <person name="McRose D."/>
            <person name="Mock T."/>
            <person name="Neilson J.A."/>
            <person name="Onodera N.T."/>
            <person name="Poole A.M."/>
            <person name="Pritham E.J."/>
            <person name="Richards T.A."/>
            <person name="Rocap G."/>
            <person name="Roy S.W."/>
            <person name="Sarai C."/>
            <person name="Schaack S."/>
            <person name="Shirato S."/>
            <person name="Slamovits C.H."/>
            <person name="Spencer D.F."/>
            <person name="Suzuki S."/>
            <person name="Worden A.Z."/>
            <person name="Zauner S."/>
            <person name="Barry K."/>
            <person name="Bell C."/>
            <person name="Bharti A.K."/>
            <person name="Crow J.A."/>
            <person name="Grimwood J."/>
            <person name="Kramer R."/>
            <person name="Lindquist E."/>
            <person name="Lucas S."/>
            <person name="Salamov A."/>
            <person name="McFadden G.I."/>
            <person name="Lane C.E."/>
            <person name="Keeling P.J."/>
            <person name="Gray M.W."/>
            <person name="Grigoriev I.V."/>
            <person name="Archibald J.M."/>
        </authorList>
    </citation>
    <scope>NUCLEOTIDE SEQUENCE</scope>
    <source>
        <strain evidence="5">CCMP2712</strain>
    </source>
</reference>
<evidence type="ECO:0000256" key="1">
    <source>
        <dbReference type="SAM" id="Phobius"/>
    </source>
</evidence>
<keyword evidence="1" id="KW-0812">Transmembrane</keyword>
<dbReference type="KEGG" id="gtt:GUITHDRAFT_137497"/>
<accession>L1JG83</accession>
<evidence type="ECO:0000313" key="4">
    <source>
        <dbReference type="EnsemblProtists" id="EKX47312"/>
    </source>
</evidence>
<dbReference type="Proteomes" id="UP000011087">
    <property type="component" value="Unassembled WGS sequence"/>
</dbReference>
<evidence type="ECO:0000313" key="3">
    <source>
        <dbReference type="EMBL" id="EKX47312.1"/>
    </source>
</evidence>
<keyword evidence="5" id="KW-1185">Reference proteome</keyword>
<feature type="transmembrane region" description="Helical" evidence="1">
    <location>
        <begin position="171"/>
        <end position="193"/>
    </location>
</feature>
<dbReference type="PaxDb" id="55529-EKX47312"/>